<protein>
    <submittedName>
        <fullName evidence="1">Uncharacterized protein</fullName>
    </submittedName>
</protein>
<organism evidence="1">
    <name type="scientific">Myoviridae sp. ctu2j3</name>
    <dbReference type="NCBI Taxonomy" id="2825197"/>
    <lineage>
        <taxon>Viruses</taxon>
        <taxon>Duplodnaviria</taxon>
        <taxon>Heunggongvirae</taxon>
        <taxon>Uroviricota</taxon>
        <taxon>Caudoviricetes</taxon>
    </lineage>
</organism>
<accession>A0A8S5UIQ4</accession>
<name>A0A8S5UIQ4_9CAUD</name>
<dbReference type="EMBL" id="BK016090">
    <property type="protein sequence ID" value="DAF94350.1"/>
    <property type="molecule type" value="Genomic_DNA"/>
</dbReference>
<sequence>MGPVQGEIRAMSEITFAVKRVVVVQGSGSDKIAVFTDLPGPIWPFEEKAVLSIEAAAGTGPEYVRAVFGVEPEVIHRG</sequence>
<reference evidence="1" key="1">
    <citation type="journal article" date="2021" name="Proc. Natl. Acad. Sci. U.S.A.">
        <title>A Catalog of Tens of Thousands of Viruses from Human Metagenomes Reveals Hidden Associations with Chronic Diseases.</title>
        <authorList>
            <person name="Tisza M.J."/>
            <person name="Buck C.B."/>
        </authorList>
    </citation>
    <scope>NUCLEOTIDE SEQUENCE</scope>
    <source>
        <strain evidence="1">Ctu2j3</strain>
    </source>
</reference>
<evidence type="ECO:0000313" key="1">
    <source>
        <dbReference type="EMBL" id="DAF94385.1"/>
    </source>
</evidence>
<proteinExistence type="predicted"/>
<dbReference type="EMBL" id="BK016090">
    <property type="protein sequence ID" value="DAF94385.1"/>
    <property type="molecule type" value="Genomic_DNA"/>
</dbReference>